<dbReference type="Pfam" id="PF11716">
    <property type="entry name" value="MDMPI_N"/>
    <property type="match status" value="1"/>
</dbReference>
<keyword evidence="3" id="KW-1185">Reference proteome</keyword>
<dbReference type="RefSeq" id="WP_204842780.1">
    <property type="nucleotide sequence ID" value="NZ_JAFBCL010000001.1"/>
</dbReference>
<dbReference type="NCBIfam" id="TIGR03086">
    <property type="entry name" value="TIGR03086 family metal-binding protein"/>
    <property type="match status" value="1"/>
</dbReference>
<dbReference type="EMBL" id="JAFBCL010000001">
    <property type="protein sequence ID" value="MBM7811954.1"/>
    <property type="molecule type" value="Genomic_DNA"/>
</dbReference>
<gene>
    <name evidence="2" type="ORF">JOE68_002819</name>
</gene>
<dbReference type="InterPro" id="IPR017517">
    <property type="entry name" value="Maleyloyr_isom"/>
</dbReference>
<sequence length="187" mass="20553">MDLLDLHRAAIDDHRALLARLRPADFDLATPCAGWTVRDLLRHQVEVALDYDARARDGQRRPWPDDDPVVAYSMANDLVVAAFRADGFLDRGAEFLNFGTQPGRVLVGAHFIDNLVHSWDVRRALGVDSALDDDLAHAAYRVAARYPTTPDVRGPGAPFGPPVAVAEDAPITDRLVALLGRSPDWRA</sequence>
<dbReference type="InterPro" id="IPR034660">
    <property type="entry name" value="DinB/YfiT-like"/>
</dbReference>
<accession>A0ABS2S7Q2</accession>
<dbReference type="InterPro" id="IPR017520">
    <property type="entry name" value="CHP03086"/>
</dbReference>
<feature type="domain" description="Mycothiol-dependent maleylpyruvate isomerase metal-binding" evidence="1">
    <location>
        <begin position="8"/>
        <end position="85"/>
    </location>
</feature>
<evidence type="ECO:0000259" key="1">
    <source>
        <dbReference type="Pfam" id="PF11716"/>
    </source>
</evidence>
<reference evidence="2 3" key="1">
    <citation type="submission" date="2021-01" db="EMBL/GenBank/DDBJ databases">
        <title>Sequencing the genomes of 1000 actinobacteria strains.</title>
        <authorList>
            <person name="Klenk H.-P."/>
        </authorList>
    </citation>
    <scope>NUCLEOTIDE SEQUENCE [LARGE SCALE GENOMIC DNA]</scope>
    <source>
        <strain evidence="2 3">DSM 44581</strain>
    </source>
</reference>
<proteinExistence type="predicted"/>
<dbReference type="InterPro" id="IPR024344">
    <property type="entry name" value="MDMPI_metal-binding"/>
</dbReference>
<comment type="caution">
    <text evidence="2">The sequence shown here is derived from an EMBL/GenBank/DDBJ whole genome shotgun (WGS) entry which is preliminary data.</text>
</comment>
<evidence type="ECO:0000313" key="2">
    <source>
        <dbReference type="EMBL" id="MBM7811954.1"/>
    </source>
</evidence>
<dbReference type="SUPFAM" id="SSF109854">
    <property type="entry name" value="DinB/YfiT-like putative metalloenzymes"/>
    <property type="match status" value="1"/>
</dbReference>
<organism evidence="2 3">
    <name type="scientific">Saccharothrix algeriensis</name>
    <dbReference type="NCBI Taxonomy" id="173560"/>
    <lineage>
        <taxon>Bacteria</taxon>
        <taxon>Bacillati</taxon>
        <taxon>Actinomycetota</taxon>
        <taxon>Actinomycetes</taxon>
        <taxon>Pseudonocardiales</taxon>
        <taxon>Pseudonocardiaceae</taxon>
        <taxon>Saccharothrix</taxon>
    </lineage>
</organism>
<protein>
    <submittedName>
        <fullName evidence="2">Uncharacterized protein (TIGR03086 family)</fullName>
    </submittedName>
</protein>
<evidence type="ECO:0000313" key="3">
    <source>
        <dbReference type="Proteomes" id="UP001195724"/>
    </source>
</evidence>
<name>A0ABS2S7Q2_9PSEU</name>
<dbReference type="Proteomes" id="UP001195724">
    <property type="component" value="Unassembled WGS sequence"/>
</dbReference>
<dbReference type="NCBIfam" id="TIGR03083">
    <property type="entry name" value="maleylpyruvate isomerase family mycothiol-dependent enzyme"/>
    <property type="match status" value="1"/>
</dbReference>
<dbReference type="Gene3D" id="1.20.120.450">
    <property type="entry name" value="dinb family like domain"/>
    <property type="match status" value="1"/>
</dbReference>